<evidence type="ECO:0000313" key="2">
    <source>
        <dbReference type="EMBL" id="GJT20213.1"/>
    </source>
</evidence>
<dbReference type="EMBL" id="BQNB010013783">
    <property type="protein sequence ID" value="GJT20213.1"/>
    <property type="molecule type" value="Genomic_DNA"/>
</dbReference>
<dbReference type="GO" id="GO:0003964">
    <property type="term" value="F:RNA-directed DNA polymerase activity"/>
    <property type="evidence" value="ECO:0007669"/>
    <property type="project" value="UniProtKB-KW"/>
</dbReference>
<proteinExistence type="predicted"/>
<keyword evidence="3" id="KW-1185">Reference proteome</keyword>
<dbReference type="InterPro" id="IPR005162">
    <property type="entry name" value="Retrotrans_gag_dom"/>
</dbReference>
<dbReference type="Proteomes" id="UP001151760">
    <property type="component" value="Unassembled WGS sequence"/>
</dbReference>
<evidence type="ECO:0000313" key="3">
    <source>
        <dbReference type="Proteomes" id="UP001151760"/>
    </source>
</evidence>
<keyword evidence="2" id="KW-0808">Transferase</keyword>
<keyword evidence="2" id="KW-0548">Nucleotidyltransferase</keyword>
<accession>A0ABQ5C0T3</accession>
<protein>
    <submittedName>
        <fullName evidence="2">Reverse transcriptase domain-containing protein</fullName>
    </submittedName>
</protein>
<reference evidence="2" key="1">
    <citation type="journal article" date="2022" name="Int. J. Mol. Sci.">
        <title>Draft Genome of Tanacetum Coccineum: Genomic Comparison of Closely Related Tanacetum-Family Plants.</title>
        <authorList>
            <person name="Yamashiro T."/>
            <person name="Shiraishi A."/>
            <person name="Nakayama K."/>
            <person name="Satake H."/>
        </authorList>
    </citation>
    <scope>NUCLEOTIDE SEQUENCE</scope>
</reference>
<dbReference type="Pfam" id="PF03732">
    <property type="entry name" value="Retrotrans_gag"/>
    <property type="match status" value="1"/>
</dbReference>
<feature type="domain" description="Retrotransposon gag" evidence="1">
    <location>
        <begin position="78"/>
        <end position="152"/>
    </location>
</feature>
<comment type="caution">
    <text evidence="2">The sequence shown here is derived from an EMBL/GenBank/DDBJ whole genome shotgun (WGS) entry which is preliminary data.</text>
</comment>
<name>A0ABQ5C0T3_9ASTR</name>
<organism evidence="2 3">
    <name type="scientific">Tanacetum coccineum</name>
    <dbReference type="NCBI Taxonomy" id="301880"/>
    <lineage>
        <taxon>Eukaryota</taxon>
        <taxon>Viridiplantae</taxon>
        <taxon>Streptophyta</taxon>
        <taxon>Embryophyta</taxon>
        <taxon>Tracheophyta</taxon>
        <taxon>Spermatophyta</taxon>
        <taxon>Magnoliopsida</taxon>
        <taxon>eudicotyledons</taxon>
        <taxon>Gunneridae</taxon>
        <taxon>Pentapetalae</taxon>
        <taxon>asterids</taxon>
        <taxon>campanulids</taxon>
        <taxon>Asterales</taxon>
        <taxon>Asteraceae</taxon>
        <taxon>Asteroideae</taxon>
        <taxon>Anthemideae</taxon>
        <taxon>Anthemidinae</taxon>
        <taxon>Tanacetum</taxon>
    </lineage>
</organism>
<sequence>MKLFEIALMVMRAEATILTLELEELYALLRECTYKDFLNCKPLTFKGWKEWLCCHNSLRRMKQCSISATVAVENQVINVAYAMDWETLKKMITVKYCPRDEIKKLEIELWNLKVKGTYVASYKLCFQELALMYGRMFSEESDEVERYVGGLPDMI</sequence>
<gene>
    <name evidence="2" type="ORF">Tco_0878919</name>
</gene>
<keyword evidence="2" id="KW-0695">RNA-directed DNA polymerase</keyword>
<evidence type="ECO:0000259" key="1">
    <source>
        <dbReference type="Pfam" id="PF03732"/>
    </source>
</evidence>
<reference evidence="2" key="2">
    <citation type="submission" date="2022-01" db="EMBL/GenBank/DDBJ databases">
        <authorList>
            <person name="Yamashiro T."/>
            <person name="Shiraishi A."/>
            <person name="Satake H."/>
            <person name="Nakayama K."/>
        </authorList>
    </citation>
    <scope>NUCLEOTIDE SEQUENCE</scope>
</reference>